<dbReference type="AlphaFoldDB" id="A0A6A4VYK6"/>
<dbReference type="EMBL" id="VIIS01001591">
    <property type="protein sequence ID" value="KAF0295932.1"/>
    <property type="molecule type" value="Genomic_DNA"/>
</dbReference>
<accession>A0A6A4VYK6</accession>
<evidence type="ECO:0000313" key="1">
    <source>
        <dbReference type="EMBL" id="KAF0295932.1"/>
    </source>
</evidence>
<name>A0A6A4VYK6_AMPAM</name>
<evidence type="ECO:0000313" key="2">
    <source>
        <dbReference type="EMBL" id="KAF0301592.1"/>
    </source>
</evidence>
<gene>
    <name evidence="1" type="ORF">FJT64_006643</name>
    <name evidence="2" type="ORF">FJT64_026171</name>
</gene>
<dbReference type="OrthoDB" id="6373941at2759"/>
<keyword evidence="3" id="KW-1185">Reference proteome</keyword>
<reference evidence="1 3" key="1">
    <citation type="submission" date="2019-07" db="EMBL/GenBank/DDBJ databases">
        <title>Draft genome assembly of a fouling barnacle, Amphibalanus amphitrite (Darwin, 1854): The first reference genome for Thecostraca.</title>
        <authorList>
            <person name="Kim W."/>
        </authorList>
    </citation>
    <scope>NUCLEOTIDE SEQUENCE [LARGE SCALE GENOMIC DNA]</scope>
    <source>
        <strain evidence="1">SNU_AA5</strain>
        <tissue evidence="1">Soma without cirri and trophi</tissue>
    </source>
</reference>
<proteinExistence type="predicted"/>
<dbReference type="Proteomes" id="UP000440578">
    <property type="component" value="Unassembled WGS sequence"/>
</dbReference>
<comment type="caution">
    <text evidence="1">The sequence shown here is derived from an EMBL/GenBank/DDBJ whole genome shotgun (WGS) entry which is preliminary data.</text>
</comment>
<sequence>MNIPFKNVHTKRQYTQHLTRLLRASNILDHDKPLESLDLRVLMADTSSQEALRNALSDFLREKYPTGYMMCMSLKWVTKMIAGRIVVVPDDLELRWQGYLEAFNKLVDYELTMAALRGDEQPVCGGCAVPLTVAHVLLSCRRLEPDRTRYLGRIAPDITVRHLLGDESPWVLSGQGRRHRSDFSD</sequence>
<dbReference type="EMBL" id="VIIS01001149">
    <property type="protein sequence ID" value="KAF0301592.1"/>
    <property type="molecule type" value="Genomic_DNA"/>
</dbReference>
<evidence type="ECO:0000313" key="3">
    <source>
        <dbReference type="Proteomes" id="UP000440578"/>
    </source>
</evidence>
<organism evidence="1 3">
    <name type="scientific">Amphibalanus amphitrite</name>
    <name type="common">Striped barnacle</name>
    <name type="synonym">Balanus amphitrite</name>
    <dbReference type="NCBI Taxonomy" id="1232801"/>
    <lineage>
        <taxon>Eukaryota</taxon>
        <taxon>Metazoa</taxon>
        <taxon>Ecdysozoa</taxon>
        <taxon>Arthropoda</taxon>
        <taxon>Crustacea</taxon>
        <taxon>Multicrustacea</taxon>
        <taxon>Cirripedia</taxon>
        <taxon>Thoracica</taxon>
        <taxon>Thoracicalcarea</taxon>
        <taxon>Balanomorpha</taxon>
        <taxon>Balanoidea</taxon>
        <taxon>Balanidae</taxon>
        <taxon>Amphibalaninae</taxon>
        <taxon>Amphibalanus</taxon>
    </lineage>
</organism>
<protein>
    <submittedName>
        <fullName evidence="1">Uncharacterized protein</fullName>
    </submittedName>
</protein>